<proteinExistence type="predicted"/>
<keyword evidence="1" id="KW-0472">Membrane</keyword>
<feature type="transmembrane region" description="Helical" evidence="1">
    <location>
        <begin position="6"/>
        <end position="25"/>
    </location>
</feature>
<organism evidence="2 3">
    <name type="scientific">Streptococcus viridans</name>
    <dbReference type="NCBI Taxonomy" id="78535"/>
    <lineage>
        <taxon>Bacteria</taxon>
        <taxon>Bacillati</taxon>
        <taxon>Bacillota</taxon>
        <taxon>Bacilli</taxon>
        <taxon>Lactobacillales</taxon>
        <taxon>Streptococcaceae</taxon>
        <taxon>Streptococcus</taxon>
    </lineage>
</organism>
<gene>
    <name evidence="2" type="ORF">NCTC3166_00964</name>
</gene>
<dbReference type="KEGG" id="svf:NCTC3166_00964"/>
<dbReference type="InterPro" id="IPR010718">
    <property type="entry name" value="DUF1294"/>
</dbReference>
<dbReference type="EMBL" id="LR134266">
    <property type="protein sequence ID" value="VED67148.1"/>
    <property type="molecule type" value="Genomic_DNA"/>
</dbReference>
<keyword evidence="1" id="KW-1133">Transmembrane helix</keyword>
<feature type="transmembrane region" description="Helical" evidence="1">
    <location>
        <begin position="41"/>
        <end position="61"/>
    </location>
</feature>
<sequence length="89" mass="10349">MSVKGMITGLILLWNLFVGILYGVDKEKAKRNAWRIPEKTLLFYAFAVGGLGAWIGGLLFHHKTQKWYFKVTWLLGTLLTLYTLYVLWR</sequence>
<evidence type="ECO:0000313" key="3">
    <source>
        <dbReference type="Proteomes" id="UP000270025"/>
    </source>
</evidence>
<keyword evidence="1" id="KW-0812">Transmembrane</keyword>
<evidence type="ECO:0000256" key="1">
    <source>
        <dbReference type="SAM" id="Phobius"/>
    </source>
</evidence>
<reference evidence="2 3" key="1">
    <citation type="submission" date="2018-12" db="EMBL/GenBank/DDBJ databases">
        <authorList>
            <consortium name="Pathogen Informatics"/>
        </authorList>
    </citation>
    <scope>NUCLEOTIDE SEQUENCE [LARGE SCALE GENOMIC DNA]</scope>
    <source>
        <strain evidence="2 3">NCTC3166</strain>
    </source>
</reference>
<name>A0A3S4L0K8_9STRE</name>
<keyword evidence="3" id="KW-1185">Reference proteome</keyword>
<dbReference type="Pfam" id="PF06961">
    <property type="entry name" value="DUF1294"/>
    <property type="match status" value="1"/>
</dbReference>
<protein>
    <submittedName>
        <fullName evidence="2">Membrane protein</fullName>
    </submittedName>
</protein>
<evidence type="ECO:0000313" key="2">
    <source>
        <dbReference type="EMBL" id="VED67148.1"/>
    </source>
</evidence>
<accession>A0A3S4L0K8</accession>
<feature type="transmembrane region" description="Helical" evidence="1">
    <location>
        <begin position="67"/>
        <end position="88"/>
    </location>
</feature>
<dbReference type="RefSeq" id="WP_126404180.1">
    <property type="nucleotide sequence ID" value="NZ_LR134266.1"/>
</dbReference>
<dbReference type="Proteomes" id="UP000270025">
    <property type="component" value="Chromosome"/>
</dbReference>
<dbReference type="AlphaFoldDB" id="A0A3S4L0K8"/>